<dbReference type="EMBL" id="JARQXC010000013">
    <property type="protein sequence ID" value="MDL2333305.1"/>
    <property type="molecule type" value="Genomic_DNA"/>
</dbReference>
<reference evidence="1" key="1">
    <citation type="journal article" date="2023" name="Front. Microbiol.">
        <title>Isolation of Brucella inopinata from a White's tree frog (Litoria caerulea): pose exotic frogs a potential risk to human health?</title>
        <authorList>
            <person name="Scholz H.C."/>
            <person name="Heckers K.O."/>
            <person name="Appelt S."/>
            <person name="Geier-Doemling D."/>
            <person name="Schlegel P."/>
            <person name="Wattam A.R."/>
        </authorList>
    </citation>
    <scope>NUCLEOTIDE SEQUENCE</scope>
    <source>
        <strain evidence="1">FO700662</strain>
    </source>
</reference>
<proteinExistence type="predicted"/>
<evidence type="ECO:0000313" key="1">
    <source>
        <dbReference type="EMBL" id="MDL2333305.1"/>
    </source>
</evidence>
<accession>A0AAW7B993</accession>
<sequence>MERELMRVARKFAGSRCDSRKSPIPQRRALTKNETSKNRMRYTDKEIFWWKYQFCSKTQTGLLFDISAGAVMDGEIGLAGLKSGPCSFLCLQSF</sequence>
<dbReference type="Proteomes" id="UP001171122">
    <property type="component" value="Unassembled WGS sequence"/>
</dbReference>
<protein>
    <submittedName>
        <fullName evidence="1">Uncharacterized protein</fullName>
    </submittedName>
</protein>
<evidence type="ECO:0000313" key="2">
    <source>
        <dbReference type="Proteomes" id="UP001171122"/>
    </source>
</evidence>
<keyword evidence="2" id="KW-1185">Reference proteome</keyword>
<organism evidence="1 2">
    <name type="scientific">Brucella inopinata</name>
    <dbReference type="NCBI Taxonomy" id="1218315"/>
    <lineage>
        <taxon>Bacteria</taxon>
        <taxon>Pseudomonadati</taxon>
        <taxon>Pseudomonadota</taxon>
        <taxon>Alphaproteobacteria</taxon>
        <taxon>Hyphomicrobiales</taxon>
        <taxon>Brucellaceae</taxon>
        <taxon>Brucella/Ochrobactrum group</taxon>
        <taxon>Brucella</taxon>
    </lineage>
</organism>
<dbReference type="RefSeq" id="WP_198924391.1">
    <property type="nucleotide sequence ID" value="NZ_JARQXC010000013.1"/>
</dbReference>
<name>A0AAW7B993_9HYPH</name>
<comment type="caution">
    <text evidence="1">The sequence shown here is derived from an EMBL/GenBank/DDBJ whole genome shotgun (WGS) entry which is preliminary data.</text>
</comment>
<gene>
    <name evidence="1" type="ORF">P8A28_10250</name>
</gene>
<dbReference type="AlphaFoldDB" id="A0AAW7B993"/>